<feature type="transmembrane region" description="Helical" evidence="2">
    <location>
        <begin position="21"/>
        <end position="47"/>
    </location>
</feature>
<protein>
    <submittedName>
        <fullName evidence="3">Uncharacterized protein</fullName>
    </submittedName>
</protein>
<dbReference type="AlphaFoldDB" id="A0A255DTT3"/>
<accession>A0A255DTT3</accession>
<keyword evidence="2" id="KW-0812">Transmembrane</keyword>
<evidence type="ECO:0000256" key="1">
    <source>
        <dbReference type="SAM" id="MobiDB-lite"/>
    </source>
</evidence>
<evidence type="ECO:0000313" key="3">
    <source>
        <dbReference type="EMBL" id="OYN80392.1"/>
    </source>
</evidence>
<keyword evidence="2" id="KW-0472">Membrane</keyword>
<dbReference type="Proteomes" id="UP000216063">
    <property type="component" value="Unassembled WGS sequence"/>
</dbReference>
<evidence type="ECO:0000256" key="2">
    <source>
        <dbReference type="SAM" id="Phobius"/>
    </source>
</evidence>
<keyword evidence="2" id="KW-1133">Transmembrane helix</keyword>
<feature type="region of interest" description="Disordered" evidence="1">
    <location>
        <begin position="55"/>
        <end position="83"/>
    </location>
</feature>
<sequence>MDKLARIQQAEHRIARVQRRVWLAQALMWPTIAVAAVLSTGALVWFLQRRSAGGRHEMPDLPGAHEAGTIEPQAEGAVGSTNG</sequence>
<keyword evidence="4" id="KW-1185">Reference proteome</keyword>
<name>A0A255DTT3_9MYCO</name>
<evidence type="ECO:0000313" key="4">
    <source>
        <dbReference type="Proteomes" id="UP000216063"/>
    </source>
</evidence>
<comment type="caution">
    <text evidence="3">The sequence shown here is derived from an EMBL/GenBank/DDBJ whole genome shotgun (WGS) entry which is preliminary data.</text>
</comment>
<proteinExistence type="predicted"/>
<organism evidence="3 4">
    <name type="scientific">Mycolicibacterium sphagni</name>
    <dbReference type="NCBI Taxonomy" id="1786"/>
    <lineage>
        <taxon>Bacteria</taxon>
        <taxon>Bacillati</taxon>
        <taxon>Actinomycetota</taxon>
        <taxon>Actinomycetes</taxon>
        <taxon>Mycobacteriales</taxon>
        <taxon>Mycobacteriaceae</taxon>
        <taxon>Mycolicibacterium</taxon>
    </lineage>
</organism>
<reference evidence="3 4" key="1">
    <citation type="submission" date="2017-07" db="EMBL/GenBank/DDBJ databases">
        <title>The new phylogeny of genus Mycobacterium.</title>
        <authorList>
            <person name="Tortoli E."/>
            <person name="Trovato A."/>
            <person name="Cirillo D.M."/>
        </authorList>
    </citation>
    <scope>NUCLEOTIDE SEQUENCE [LARGE SCALE GENOMIC DNA]</scope>
    <source>
        <strain evidence="3 4">ATCC 33027</strain>
    </source>
</reference>
<dbReference type="EMBL" id="NOZR01000006">
    <property type="protein sequence ID" value="OYN80392.1"/>
    <property type="molecule type" value="Genomic_DNA"/>
</dbReference>
<gene>
    <name evidence="3" type="ORF">CG716_09670</name>
</gene>
<dbReference type="OrthoDB" id="4753588at2"/>